<dbReference type="Gene3D" id="3.30.950.30">
    <property type="entry name" value="Schlafen, AAA domain"/>
    <property type="match status" value="1"/>
</dbReference>
<name>A0A413RUQ3_9FIRM</name>
<gene>
    <name evidence="2" type="ORF">DW929_11705</name>
</gene>
<dbReference type="GO" id="GO:0005524">
    <property type="term" value="F:ATP binding"/>
    <property type="evidence" value="ECO:0007669"/>
    <property type="project" value="UniProtKB-KW"/>
</dbReference>
<keyword evidence="2" id="KW-0547">Nucleotide-binding</keyword>
<dbReference type="AlphaFoldDB" id="A0A413RUQ3"/>
<dbReference type="InterPro" id="IPR038461">
    <property type="entry name" value="Schlafen_AlbA_2_dom_sf"/>
</dbReference>
<reference evidence="2 3" key="1">
    <citation type="submission" date="2018-08" db="EMBL/GenBank/DDBJ databases">
        <title>A genome reference for cultivated species of the human gut microbiota.</title>
        <authorList>
            <person name="Zou Y."/>
            <person name="Xue W."/>
            <person name="Luo G."/>
        </authorList>
    </citation>
    <scope>NUCLEOTIDE SEQUENCE [LARGE SCALE GENOMIC DNA]</scope>
    <source>
        <strain evidence="2 3">AM43-2</strain>
    </source>
</reference>
<dbReference type="Pfam" id="PF04326">
    <property type="entry name" value="SLFN_AlbA_2"/>
    <property type="match status" value="1"/>
</dbReference>
<proteinExistence type="predicted"/>
<protein>
    <submittedName>
        <fullName evidence="2">ATP-binding protein</fullName>
    </submittedName>
</protein>
<evidence type="ECO:0000259" key="1">
    <source>
        <dbReference type="Pfam" id="PF04326"/>
    </source>
</evidence>
<dbReference type="PANTHER" id="PTHR30595">
    <property type="entry name" value="GLPR-RELATED TRANSCRIPTIONAL REPRESSOR"/>
    <property type="match status" value="1"/>
</dbReference>
<dbReference type="Proteomes" id="UP000284598">
    <property type="component" value="Unassembled WGS sequence"/>
</dbReference>
<dbReference type="InterPro" id="IPR007421">
    <property type="entry name" value="Schlafen_AlbA_2_dom"/>
</dbReference>
<organism evidence="2 3">
    <name type="scientific">Eubacterium ventriosum</name>
    <dbReference type="NCBI Taxonomy" id="39496"/>
    <lineage>
        <taxon>Bacteria</taxon>
        <taxon>Bacillati</taxon>
        <taxon>Bacillota</taxon>
        <taxon>Clostridia</taxon>
        <taxon>Eubacteriales</taxon>
        <taxon>Eubacteriaceae</taxon>
        <taxon>Eubacterium</taxon>
    </lineage>
</organism>
<dbReference type="PANTHER" id="PTHR30595:SF6">
    <property type="entry name" value="SCHLAFEN ALBA-2 DOMAIN-CONTAINING PROTEIN"/>
    <property type="match status" value="1"/>
</dbReference>
<accession>A0A413RUQ3</accession>
<feature type="domain" description="Schlafen AlbA-2" evidence="1">
    <location>
        <begin position="2"/>
        <end position="98"/>
    </location>
</feature>
<comment type="caution">
    <text evidence="2">The sequence shown here is derived from an EMBL/GenBank/DDBJ whole genome shotgun (WGS) entry which is preliminary data.</text>
</comment>
<evidence type="ECO:0000313" key="2">
    <source>
        <dbReference type="EMBL" id="RHA52076.1"/>
    </source>
</evidence>
<evidence type="ECO:0000313" key="3">
    <source>
        <dbReference type="Proteomes" id="UP000284598"/>
    </source>
</evidence>
<dbReference type="EMBL" id="QSFO01000019">
    <property type="protein sequence ID" value="RHA52076.1"/>
    <property type="molecule type" value="Genomic_DNA"/>
</dbReference>
<keyword evidence="2" id="KW-0067">ATP-binding</keyword>
<sequence length="379" mass="43841">MCQTISSFANSQGGWLFVGISDSGAYVGIEKQRADFSQMISEKLMSVTPVPKFDCRFISEKTDEKRGVLIIQVCEGINPPYICNGTIYIRSGSSKLPIKSERNSIDDLINKRERFNKVMEKFCVNNFISGNTNIPYCTIYLFDPCSERNYENYDEKIDGIKNYFIKENEKSVISESMESVLRLGLSTISANTGMSIEEYSIDDNIKIFMPLFMLNNNGAISTWIETVEEYNEEIHLNNMKIVDGMITYLSLFSMLSSAFGYIKEQGKKVSDYQIVFEYKNILNTVFYHKHNWDKITKEEFVQDVKNNVFYVCRYSEIKADPVFIRKEFEDENVNSYVSNLLEMKYLKLFGISYAQFSKILEQSEGKYDEGVFSTETYEV</sequence>